<evidence type="ECO:0000313" key="2">
    <source>
        <dbReference type="EMBL" id="MFC4789310.1"/>
    </source>
</evidence>
<accession>A0ABV9QDL8</accession>
<evidence type="ECO:0000313" key="3">
    <source>
        <dbReference type="Proteomes" id="UP001596001"/>
    </source>
</evidence>
<dbReference type="PANTHER" id="PTHR42964">
    <property type="entry name" value="ENOYL-COA HYDRATASE"/>
    <property type="match status" value="1"/>
</dbReference>
<dbReference type="Gene3D" id="1.10.12.10">
    <property type="entry name" value="Lyase 2-enoyl-coa Hydratase, Chain A, domain 2"/>
    <property type="match status" value="1"/>
</dbReference>
<dbReference type="SUPFAM" id="SSF52096">
    <property type="entry name" value="ClpP/crotonase"/>
    <property type="match status" value="1"/>
</dbReference>
<dbReference type="InterPro" id="IPR051683">
    <property type="entry name" value="Enoyl-CoA_Hydratase/Isomerase"/>
</dbReference>
<reference evidence="3" key="1">
    <citation type="journal article" date="2019" name="Int. J. Syst. Evol. Microbiol.">
        <title>The Global Catalogue of Microorganisms (GCM) 10K type strain sequencing project: providing services to taxonomists for standard genome sequencing and annotation.</title>
        <authorList>
            <consortium name="The Broad Institute Genomics Platform"/>
            <consortium name="The Broad Institute Genome Sequencing Center for Infectious Disease"/>
            <person name="Wu L."/>
            <person name="Ma J."/>
        </authorList>
    </citation>
    <scope>NUCLEOTIDE SEQUENCE [LARGE SCALE GENOMIC DNA]</scope>
    <source>
        <strain evidence="3">CCUG 49452</strain>
    </source>
</reference>
<name>A0ABV9QDL8_9BURK</name>
<dbReference type="Gene3D" id="3.90.226.10">
    <property type="entry name" value="2-enoyl-CoA Hydratase, Chain A, domain 1"/>
    <property type="match status" value="1"/>
</dbReference>
<proteinExistence type="inferred from homology"/>
<protein>
    <submittedName>
        <fullName evidence="2">Enoyl-CoA hydratase/isomerase family protein</fullName>
    </submittedName>
</protein>
<dbReference type="PANTHER" id="PTHR42964:SF1">
    <property type="entry name" value="POLYKETIDE BIOSYNTHESIS ENOYL-COA HYDRATASE PKSH-RELATED"/>
    <property type="match status" value="1"/>
</dbReference>
<gene>
    <name evidence="2" type="ORF">ACFO6X_10010</name>
</gene>
<keyword evidence="3" id="KW-1185">Reference proteome</keyword>
<sequence>MSALSITYDGPRATITLTQPEVRNAFSDEVIADITAAFAEVGSRDEVRVVVLAAQGPAFCAGANLNWMRRMADYTRGENLQDAGKLAEMLRVIYECPKPTIARVQGDVYAGGMGLVAACDMAVSVDSAGFCLSEVKLGLIPATISPYVIRSMGPRAAHRYFLTAERFDAAEALRIGFVHAVVAAEALDAKVDELAKAITVASPNAVRACKKLLQDVAERDINTELIAATVESIADIRASSEGKEGVQSFLQKRKPRWLA</sequence>
<dbReference type="Proteomes" id="UP001596001">
    <property type="component" value="Unassembled WGS sequence"/>
</dbReference>
<dbReference type="InterPro" id="IPR029045">
    <property type="entry name" value="ClpP/crotonase-like_dom_sf"/>
</dbReference>
<dbReference type="EMBL" id="JBHSHJ010000007">
    <property type="protein sequence ID" value="MFC4789310.1"/>
    <property type="molecule type" value="Genomic_DNA"/>
</dbReference>
<organism evidence="2 3">
    <name type="scientific">Giesbergeria sinuosa</name>
    <dbReference type="NCBI Taxonomy" id="80883"/>
    <lineage>
        <taxon>Bacteria</taxon>
        <taxon>Pseudomonadati</taxon>
        <taxon>Pseudomonadota</taxon>
        <taxon>Betaproteobacteria</taxon>
        <taxon>Burkholderiales</taxon>
        <taxon>Comamonadaceae</taxon>
        <taxon>Giesbergeria</taxon>
    </lineage>
</organism>
<evidence type="ECO:0000256" key="1">
    <source>
        <dbReference type="ARBA" id="ARBA00005254"/>
    </source>
</evidence>
<comment type="caution">
    <text evidence="2">The sequence shown here is derived from an EMBL/GenBank/DDBJ whole genome shotgun (WGS) entry which is preliminary data.</text>
</comment>
<dbReference type="InterPro" id="IPR001753">
    <property type="entry name" value="Enoyl-CoA_hydra/iso"/>
</dbReference>
<dbReference type="RefSeq" id="WP_382432569.1">
    <property type="nucleotide sequence ID" value="NZ_JBHSHJ010000007.1"/>
</dbReference>
<dbReference type="InterPro" id="IPR014748">
    <property type="entry name" value="Enoyl-CoA_hydra_C"/>
</dbReference>
<comment type="similarity">
    <text evidence="1">Belongs to the enoyl-CoA hydratase/isomerase family.</text>
</comment>
<dbReference type="Pfam" id="PF00378">
    <property type="entry name" value="ECH_1"/>
    <property type="match status" value="1"/>
</dbReference>
<dbReference type="CDD" id="cd06558">
    <property type="entry name" value="crotonase-like"/>
    <property type="match status" value="1"/>
</dbReference>